<protein>
    <recommendedName>
        <fullName evidence="4">Methylated-DNA--protein-cysteine methyltransferase</fullName>
        <ecNumber evidence="3">2.1.1.63</ecNumber>
    </recommendedName>
</protein>
<proteinExistence type="inferred from homology"/>
<dbReference type="Gene3D" id="1.10.10.10">
    <property type="entry name" value="Winged helix-like DNA-binding domain superfamily/Winged helix DNA-binding domain"/>
    <property type="match status" value="1"/>
</dbReference>
<comment type="similarity">
    <text evidence="2">Belongs to the MGMT family.</text>
</comment>
<reference evidence="11 12" key="2">
    <citation type="submission" date="2020-05" db="EMBL/GenBank/DDBJ databases">
        <title>Draft genome sequence of Desulfovibrio sp. strainFSS-1.</title>
        <authorList>
            <person name="Shimoshige H."/>
            <person name="Kobayashi H."/>
            <person name="Maekawa T."/>
        </authorList>
    </citation>
    <scope>NUCLEOTIDE SEQUENCE [LARGE SCALE GENOMIC DNA]</scope>
    <source>
        <strain evidence="11 12">SIID29052-01</strain>
    </source>
</reference>
<dbReference type="InterPro" id="IPR036388">
    <property type="entry name" value="WH-like_DNA-bd_sf"/>
</dbReference>
<organism evidence="11 12">
    <name type="scientific">Fundidesulfovibrio magnetotacticus</name>
    <dbReference type="NCBI Taxonomy" id="2730080"/>
    <lineage>
        <taxon>Bacteria</taxon>
        <taxon>Pseudomonadati</taxon>
        <taxon>Thermodesulfobacteriota</taxon>
        <taxon>Desulfovibrionia</taxon>
        <taxon>Desulfovibrionales</taxon>
        <taxon>Desulfovibrionaceae</taxon>
        <taxon>Fundidesulfovibrio</taxon>
    </lineage>
</organism>
<dbReference type="InterPro" id="IPR014048">
    <property type="entry name" value="MethylDNA_cys_MeTrfase_DNA-bd"/>
</dbReference>
<evidence type="ECO:0000259" key="10">
    <source>
        <dbReference type="Pfam" id="PF01035"/>
    </source>
</evidence>
<gene>
    <name evidence="11" type="primary">ogt_1</name>
    <name evidence="11" type="ORF">NNJEOMEG_03092</name>
</gene>
<keyword evidence="12" id="KW-1185">Reference proteome</keyword>
<dbReference type="CDD" id="cd06445">
    <property type="entry name" value="ATase"/>
    <property type="match status" value="1"/>
</dbReference>
<dbReference type="GO" id="GO:0003908">
    <property type="term" value="F:methylated-DNA-[protein]-cysteine S-methyltransferase activity"/>
    <property type="evidence" value="ECO:0007669"/>
    <property type="project" value="UniProtKB-EC"/>
</dbReference>
<reference evidence="11 12" key="1">
    <citation type="submission" date="2020-04" db="EMBL/GenBank/DDBJ databases">
        <authorList>
            <consortium name="Desulfovibrio sp. FSS-1 genome sequencing consortium"/>
            <person name="Shimoshige H."/>
            <person name="Kobayashi H."/>
            <person name="Maekawa T."/>
        </authorList>
    </citation>
    <scope>NUCLEOTIDE SEQUENCE [LARGE SCALE GENOMIC DNA]</scope>
    <source>
        <strain evidence="11 12">SIID29052-01</strain>
    </source>
</reference>
<evidence type="ECO:0000256" key="7">
    <source>
        <dbReference type="ARBA" id="ARBA00022763"/>
    </source>
</evidence>
<dbReference type="AlphaFoldDB" id="A0A6V8LU38"/>
<keyword evidence="5 11" id="KW-0489">Methyltransferase</keyword>
<evidence type="ECO:0000256" key="9">
    <source>
        <dbReference type="ARBA" id="ARBA00049348"/>
    </source>
</evidence>
<evidence type="ECO:0000256" key="5">
    <source>
        <dbReference type="ARBA" id="ARBA00022603"/>
    </source>
</evidence>
<dbReference type="Proteomes" id="UP000494245">
    <property type="component" value="Unassembled WGS sequence"/>
</dbReference>
<dbReference type="InterPro" id="IPR036217">
    <property type="entry name" value="MethylDNA_cys_MeTrfase_DNAb"/>
</dbReference>
<name>A0A6V8LU38_9BACT</name>
<dbReference type="RefSeq" id="WP_173086066.1">
    <property type="nucleotide sequence ID" value="NZ_BLTE01000015.1"/>
</dbReference>
<comment type="catalytic activity">
    <reaction evidence="1">
        <text>a 4-O-methyl-thymidine in DNA + L-cysteinyl-[protein] = a thymidine in DNA + S-methyl-L-cysteinyl-[protein]</text>
        <dbReference type="Rhea" id="RHEA:53428"/>
        <dbReference type="Rhea" id="RHEA-COMP:10131"/>
        <dbReference type="Rhea" id="RHEA-COMP:10132"/>
        <dbReference type="Rhea" id="RHEA-COMP:13555"/>
        <dbReference type="Rhea" id="RHEA-COMP:13556"/>
        <dbReference type="ChEBI" id="CHEBI:29950"/>
        <dbReference type="ChEBI" id="CHEBI:82612"/>
        <dbReference type="ChEBI" id="CHEBI:137386"/>
        <dbReference type="ChEBI" id="CHEBI:137387"/>
        <dbReference type="EC" id="2.1.1.63"/>
    </reaction>
</comment>
<keyword evidence="8" id="KW-0234">DNA repair</keyword>
<evidence type="ECO:0000313" key="11">
    <source>
        <dbReference type="EMBL" id="GFK95234.1"/>
    </source>
</evidence>
<evidence type="ECO:0000313" key="12">
    <source>
        <dbReference type="Proteomes" id="UP000494245"/>
    </source>
</evidence>
<feature type="domain" description="Methylated-DNA-[protein]-cysteine S-methyltransferase DNA binding" evidence="10">
    <location>
        <begin position="74"/>
        <end position="153"/>
    </location>
</feature>
<dbReference type="PANTHER" id="PTHR46460:SF1">
    <property type="entry name" value="METHYLATED-DNA--PROTEIN-CYSTEINE METHYLTRANSFERASE"/>
    <property type="match status" value="1"/>
</dbReference>
<dbReference type="GO" id="GO:0006281">
    <property type="term" value="P:DNA repair"/>
    <property type="evidence" value="ECO:0007669"/>
    <property type="project" value="UniProtKB-KW"/>
</dbReference>
<dbReference type="PANTHER" id="PTHR46460">
    <property type="entry name" value="METHYLATED-DNA--PROTEIN-CYSTEINE METHYLTRANSFERASE"/>
    <property type="match status" value="1"/>
</dbReference>
<comment type="caution">
    <text evidence="11">The sequence shown here is derived from an EMBL/GenBank/DDBJ whole genome shotgun (WGS) entry which is preliminary data.</text>
</comment>
<dbReference type="NCBIfam" id="TIGR00589">
    <property type="entry name" value="ogt"/>
    <property type="match status" value="1"/>
</dbReference>
<accession>A0A6V8LU38</accession>
<dbReference type="FunFam" id="1.10.10.10:FF:000214">
    <property type="entry name" value="Methylated-DNA--protein-cysteine methyltransferase"/>
    <property type="match status" value="1"/>
</dbReference>
<dbReference type="EC" id="2.1.1.63" evidence="3"/>
<evidence type="ECO:0000256" key="6">
    <source>
        <dbReference type="ARBA" id="ARBA00022679"/>
    </source>
</evidence>
<evidence type="ECO:0000256" key="2">
    <source>
        <dbReference type="ARBA" id="ARBA00008711"/>
    </source>
</evidence>
<keyword evidence="7" id="KW-0227">DNA damage</keyword>
<evidence type="ECO:0000256" key="8">
    <source>
        <dbReference type="ARBA" id="ARBA00023204"/>
    </source>
</evidence>
<keyword evidence="6 11" id="KW-0808">Transferase</keyword>
<evidence type="ECO:0000256" key="3">
    <source>
        <dbReference type="ARBA" id="ARBA00011918"/>
    </source>
</evidence>
<dbReference type="EMBL" id="BLTE01000015">
    <property type="protein sequence ID" value="GFK95234.1"/>
    <property type="molecule type" value="Genomic_DNA"/>
</dbReference>
<comment type="catalytic activity">
    <reaction evidence="9">
        <text>a 6-O-methyl-2'-deoxyguanosine in DNA + L-cysteinyl-[protein] = S-methyl-L-cysteinyl-[protein] + a 2'-deoxyguanosine in DNA</text>
        <dbReference type="Rhea" id="RHEA:24000"/>
        <dbReference type="Rhea" id="RHEA-COMP:10131"/>
        <dbReference type="Rhea" id="RHEA-COMP:10132"/>
        <dbReference type="Rhea" id="RHEA-COMP:11367"/>
        <dbReference type="Rhea" id="RHEA-COMP:11368"/>
        <dbReference type="ChEBI" id="CHEBI:29950"/>
        <dbReference type="ChEBI" id="CHEBI:82612"/>
        <dbReference type="ChEBI" id="CHEBI:85445"/>
        <dbReference type="ChEBI" id="CHEBI:85448"/>
        <dbReference type="EC" id="2.1.1.63"/>
    </reaction>
</comment>
<sequence length="157" mass="17003">MTRSELLAYGPLALELTWDAGWLASIRPRWAQDGETSRIATAHGRALQEAFARYVAGERVTWPELPVDLAALPPFFRAVLTELARIPAGETLSYGELAARCGRPGAARAVGQAMARNPWPLVYPCHRVLAAGGRIGGYGPGLEMKRWLLGLEGKLPA</sequence>
<dbReference type="SUPFAM" id="SSF46767">
    <property type="entry name" value="Methylated DNA-protein cysteine methyltransferase, C-terminal domain"/>
    <property type="match status" value="1"/>
</dbReference>
<evidence type="ECO:0000256" key="1">
    <source>
        <dbReference type="ARBA" id="ARBA00001286"/>
    </source>
</evidence>
<dbReference type="Pfam" id="PF01035">
    <property type="entry name" value="DNA_binding_1"/>
    <property type="match status" value="1"/>
</dbReference>
<dbReference type="GO" id="GO:0032259">
    <property type="term" value="P:methylation"/>
    <property type="evidence" value="ECO:0007669"/>
    <property type="project" value="UniProtKB-KW"/>
</dbReference>
<evidence type="ECO:0000256" key="4">
    <source>
        <dbReference type="ARBA" id="ARBA00015377"/>
    </source>
</evidence>